<dbReference type="Proteomes" id="UP001224775">
    <property type="component" value="Unassembled WGS sequence"/>
</dbReference>
<feature type="domain" description="Orc1-like AAA ATPase" evidence="1">
    <location>
        <begin position="62"/>
        <end position="244"/>
    </location>
</feature>
<name>A0AAD9DBS2_9STRA</name>
<proteinExistence type="predicted"/>
<dbReference type="PANTHER" id="PTHR43642">
    <property type="entry name" value="HYBRID SIGNAL TRANSDUCTION HISTIDINE KINASE G"/>
    <property type="match status" value="1"/>
</dbReference>
<accession>A0AAD9DBS2</accession>
<evidence type="ECO:0000313" key="2">
    <source>
        <dbReference type="EMBL" id="KAK1741522.1"/>
    </source>
</evidence>
<dbReference type="InterPro" id="IPR053159">
    <property type="entry name" value="Hybrid_Histidine_Kinase"/>
</dbReference>
<dbReference type="EMBL" id="JATAAI010000013">
    <property type="protein sequence ID" value="KAK1741522.1"/>
    <property type="molecule type" value="Genomic_DNA"/>
</dbReference>
<comment type="caution">
    <text evidence="2">The sequence shown here is derived from an EMBL/GenBank/DDBJ whole genome shotgun (WGS) entry which is preliminary data.</text>
</comment>
<reference evidence="2" key="1">
    <citation type="submission" date="2023-06" db="EMBL/GenBank/DDBJ databases">
        <title>Survivors Of The Sea: Transcriptome response of Skeletonema marinoi to long-term dormancy.</title>
        <authorList>
            <person name="Pinder M.I.M."/>
            <person name="Kourtchenko O."/>
            <person name="Robertson E.K."/>
            <person name="Larsson T."/>
            <person name="Maumus F."/>
            <person name="Osuna-Cruz C.M."/>
            <person name="Vancaester E."/>
            <person name="Stenow R."/>
            <person name="Vandepoele K."/>
            <person name="Ploug H."/>
            <person name="Bruchert V."/>
            <person name="Godhe A."/>
            <person name="Topel M."/>
        </authorList>
    </citation>
    <scope>NUCLEOTIDE SEQUENCE</scope>
    <source>
        <strain evidence="2">R05AC</strain>
    </source>
</reference>
<evidence type="ECO:0000313" key="3">
    <source>
        <dbReference type="Proteomes" id="UP001224775"/>
    </source>
</evidence>
<gene>
    <name evidence="2" type="ORF">QTG54_008000</name>
</gene>
<dbReference type="InterPro" id="IPR027417">
    <property type="entry name" value="P-loop_NTPase"/>
</dbReference>
<keyword evidence="3" id="KW-1185">Reference proteome</keyword>
<dbReference type="Pfam" id="PF13191">
    <property type="entry name" value="AAA_16"/>
    <property type="match status" value="1"/>
</dbReference>
<dbReference type="AlphaFoldDB" id="A0AAD9DBS2"/>
<evidence type="ECO:0000259" key="1">
    <source>
        <dbReference type="Pfam" id="PF13191"/>
    </source>
</evidence>
<feature type="non-terminal residue" evidence="2">
    <location>
        <position position="885"/>
    </location>
</feature>
<sequence length="885" mass="100158">MTQNLLESALREDGGQLHDAYESLGAVGEDLHLLLLDPDRFLFDDESHSIQNDVQLLYRKDKLYGRDKEETLITDAFCRVSRGKSEAFFIGGFSGSGKSMLVNSLRDRVKCVGGYTIKHKFDPMSQEKPLSGVISAFNQICLMIKGRARPVIAKKLGEEFGVDFSLLMRLLPNVSVLFPEHVRPVINVDAGEAMNARSVCFTLLRFVRVVSSPSHPVMLFLDDIQWADSTALDVIHTILSDTKTMGSCMLFVGAYRDNEVQVDHPIFDLMEKLEISNVQTTKVSLSGLDQEDLNTMISDALCLYPRICKSLSGIVFQKTKGSPFFVLEFMQSLKSRGLLEYNFHQKRWVWNEDIIRAEDITDNVLHLLSSKMDGLSDNVQTLLKIMACFGSCTSESVIGYLSESVEYAEVLNGLEGALIDGFIVKEGEGSLQFVHDKVREAAYNLIPNSDKRQFHYYLGKALNSICDGKDVGDTIFLIASLINHGKEWILRDEELSIAFAKLNMKAGKRALDGCDHKTAYSYLEAALSLLPEDHWENHYDLSLSLNFLMAGAAKSCCQYVEAVQILRRISERCRCFEDKLPSYYLLSQIFQTQGRLVDAFDTCSFVLLQLGETIPDLVALDAVKTMAKDTLTMYQEVDDDDWLERKMEDETFHTKLQFYNSITFSSFFCKSYSLRVYFTCKAVQLSLQKGICEHTPLSLLQFTGAVANTDNAVLCYRIAKNALSLQERFDVAAQIPELYFNFYGRFAWRFEPFQDCANNLRKGFEIGLSSGNNDVGLLCALQVIKTKIITGSNLKSLLNEIDYYLHFFKTFQITRGINLMINFRETVSVLIDKGQATSTEAKAAFGDLNDPGNRLRDVFYFHQAIQAYWSGYTERCQYYIGKYLS</sequence>
<protein>
    <submittedName>
        <fullName evidence="2">AAA ATPase</fullName>
    </submittedName>
</protein>
<dbReference type="PANTHER" id="PTHR43642:SF1">
    <property type="entry name" value="HYBRID SIGNAL TRANSDUCTION HISTIDINE KINASE G"/>
    <property type="match status" value="1"/>
</dbReference>
<dbReference type="InterPro" id="IPR041664">
    <property type="entry name" value="AAA_16"/>
</dbReference>
<dbReference type="SUPFAM" id="SSF52540">
    <property type="entry name" value="P-loop containing nucleoside triphosphate hydrolases"/>
    <property type="match status" value="1"/>
</dbReference>
<organism evidence="2 3">
    <name type="scientific">Skeletonema marinoi</name>
    <dbReference type="NCBI Taxonomy" id="267567"/>
    <lineage>
        <taxon>Eukaryota</taxon>
        <taxon>Sar</taxon>
        <taxon>Stramenopiles</taxon>
        <taxon>Ochrophyta</taxon>
        <taxon>Bacillariophyta</taxon>
        <taxon>Coscinodiscophyceae</taxon>
        <taxon>Thalassiosirophycidae</taxon>
        <taxon>Thalassiosirales</taxon>
        <taxon>Skeletonemataceae</taxon>
        <taxon>Skeletonema</taxon>
        <taxon>Skeletonema marinoi-dohrnii complex</taxon>
    </lineage>
</organism>